<evidence type="ECO:0000313" key="2">
    <source>
        <dbReference type="EMBL" id="PVD26909.1"/>
    </source>
</evidence>
<accession>A0A2T7P0J2</accession>
<evidence type="ECO:0000256" key="1">
    <source>
        <dbReference type="SAM" id="MobiDB-lite"/>
    </source>
</evidence>
<proteinExistence type="predicted"/>
<gene>
    <name evidence="2" type="ORF">C0Q70_12057</name>
</gene>
<comment type="caution">
    <text evidence="2">The sequence shown here is derived from an EMBL/GenBank/DDBJ whole genome shotgun (WGS) entry which is preliminary data.</text>
</comment>
<reference evidence="2 3" key="1">
    <citation type="submission" date="2018-04" db="EMBL/GenBank/DDBJ databases">
        <title>The genome of golden apple snail Pomacea canaliculata provides insight into stress tolerance and invasive adaptation.</title>
        <authorList>
            <person name="Liu C."/>
            <person name="Liu B."/>
            <person name="Ren Y."/>
            <person name="Zhang Y."/>
            <person name="Wang H."/>
            <person name="Li S."/>
            <person name="Jiang F."/>
            <person name="Yin L."/>
            <person name="Zhang G."/>
            <person name="Qian W."/>
            <person name="Fan W."/>
        </authorList>
    </citation>
    <scope>NUCLEOTIDE SEQUENCE [LARGE SCALE GENOMIC DNA]</scope>
    <source>
        <strain evidence="2">SZHN2017</strain>
        <tissue evidence="2">Muscle</tissue>
    </source>
</reference>
<sequence length="436" mass="48887">MMSAQGAYNIASYRDRREVHSYEVIRGRGHGLQGHAQTRGPSDGGSPDANEPRGCTSARDYRPRQTEPPDSDSDYLEPVLPTRIVLKSFKIEVAMKLSTTFVLSFTFIITALVYSSNGEKKEKTCADVKLAEPVNETVEANNDGYVHVSFMLNTDNCQDSPDGLRLKISTCEERLPCSFCTIVVNGILCNVTDRSHTCQCLIYQQQMFVSLYKNISRSDKEIRLTVRLKDLTEETLTLVNISFVNATDASSVNRTGAGVELAGPADKTIEVNDDGYVHISCVLTTDKCTKSPEWFRLKISTFVKSPPSPFCTIVCNGSTCSLTDQSLTCHCLVYKDQKFVSVYKKIKDLDKVIILTLTDSSVKTETAIWLNVTRKEWIDSRNKSSLVNRTDTLPIETDGTFVEGQKVETLEFNINEEEKYHYLEICHDPRDSAVRK</sequence>
<protein>
    <submittedName>
        <fullName evidence="2">Uncharacterized protein</fullName>
    </submittedName>
</protein>
<keyword evidence="3" id="KW-1185">Reference proteome</keyword>
<dbReference type="AlphaFoldDB" id="A0A2T7P0J2"/>
<organism evidence="2 3">
    <name type="scientific">Pomacea canaliculata</name>
    <name type="common">Golden apple snail</name>
    <dbReference type="NCBI Taxonomy" id="400727"/>
    <lineage>
        <taxon>Eukaryota</taxon>
        <taxon>Metazoa</taxon>
        <taxon>Spiralia</taxon>
        <taxon>Lophotrochozoa</taxon>
        <taxon>Mollusca</taxon>
        <taxon>Gastropoda</taxon>
        <taxon>Caenogastropoda</taxon>
        <taxon>Architaenioglossa</taxon>
        <taxon>Ampullarioidea</taxon>
        <taxon>Ampullariidae</taxon>
        <taxon>Pomacea</taxon>
    </lineage>
</organism>
<evidence type="ECO:0000313" key="3">
    <source>
        <dbReference type="Proteomes" id="UP000245119"/>
    </source>
</evidence>
<name>A0A2T7P0J2_POMCA</name>
<dbReference type="Proteomes" id="UP000245119">
    <property type="component" value="Linkage Group LG7"/>
</dbReference>
<feature type="region of interest" description="Disordered" evidence="1">
    <location>
        <begin position="27"/>
        <end position="75"/>
    </location>
</feature>
<dbReference type="EMBL" id="PZQS01000007">
    <property type="protein sequence ID" value="PVD26909.1"/>
    <property type="molecule type" value="Genomic_DNA"/>
</dbReference>